<keyword evidence="5 7" id="KW-0456">Lyase</keyword>
<reference evidence="9 10" key="1">
    <citation type="submission" date="2016-10" db="EMBL/GenBank/DDBJ databases">
        <authorList>
            <person name="de Groot N.N."/>
        </authorList>
    </citation>
    <scope>NUCLEOTIDE SEQUENCE [LARGE SCALE GENOMIC DNA]</scope>
    <source>
        <strain evidence="9 10">DSM 22900</strain>
    </source>
</reference>
<comment type="similarity">
    <text evidence="3 7">Belongs to the NAD(P)-dependent epimerase/dehydratase family. GDP-mannose 4,6-dehydratase subfamily.</text>
</comment>
<dbReference type="CDD" id="cd05260">
    <property type="entry name" value="GDP_MD_SDR_e"/>
    <property type="match status" value="1"/>
</dbReference>
<dbReference type="Pfam" id="PF16363">
    <property type="entry name" value="GDP_Man_Dehyd"/>
    <property type="match status" value="1"/>
</dbReference>
<comment type="catalytic activity">
    <reaction evidence="1 7">
        <text>GDP-alpha-D-mannose = GDP-4-dehydro-alpha-D-rhamnose + H2O</text>
        <dbReference type="Rhea" id="RHEA:23820"/>
        <dbReference type="ChEBI" id="CHEBI:15377"/>
        <dbReference type="ChEBI" id="CHEBI:57527"/>
        <dbReference type="ChEBI" id="CHEBI:57964"/>
        <dbReference type="EC" id="4.2.1.47"/>
    </reaction>
</comment>
<protein>
    <recommendedName>
        <fullName evidence="4 7">GDP-mannose 4,6-dehydratase</fullName>
        <ecNumber evidence="4 7">4.2.1.47</ecNumber>
    </recommendedName>
    <alternativeName>
        <fullName evidence="7">GDP-D-mannose dehydratase</fullName>
    </alternativeName>
</protein>
<dbReference type="RefSeq" id="WP_090971129.1">
    <property type="nucleotide sequence ID" value="NZ_FOLL01000002.1"/>
</dbReference>
<evidence type="ECO:0000256" key="6">
    <source>
        <dbReference type="ARBA" id="ARBA00059383"/>
    </source>
</evidence>
<dbReference type="GO" id="GO:0042351">
    <property type="term" value="P:'de novo' GDP-L-fucose biosynthetic process"/>
    <property type="evidence" value="ECO:0007669"/>
    <property type="project" value="TreeGrafter"/>
</dbReference>
<dbReference type="Gene3D" id="3.40.50.720">
    <property type="entry name" value="NAD(P)-binding Rossmann-like Domain"/>
    <property type="match status" value="1"/>
</dbReference>
<dbReference type="InterPro" id="IPR036291">
    <property type="entry name" value="NAD(P)-bd_dom_sf"/>
</dbReference>
<dbReference type="PANTHER" id="PTHR43715">
    <property type="entry name" value="GDP-MANNOSE 4,6-DEHYDRATASE"/>
    <property type="match status" value="1"/>
</dbReference>
<evidence type="ECO:0000256" key="4">
    <source>
        <dbReference type="ARBA" id="ARBA00011989"/>
    </source>
</evidence>
<dbReference type="InterPro" id="IPR006368">
    <property type="entry name" value="GDP_Man_deHydtase"/>
</dbReference>
<evidence type="ECO:0000256" key="1">
    <source>
        <dbReference type="ARBA" id="ARBA00000188"/>
    </source>
</evidence>
<dbReference type="HAMAP" id="MF_00955">
    <property type="entry name" value="GDP_Man_dehydratase"/>
    <property type="match status" value="1"/>
</dbReference>
<dbReference type="AlphaFoldDB" id="A0A1I1F1J3"/>
<dbReference type="STRING" id="623281.SAMN05421747_10247"/>
<dbReference type="OrthoDB" id="9779041at2"/>
<evidence type="ECO:0000256" key="2">
    <source>
        <dbReference type="ARBA" id="ARBA00001937"/>
    </source>
</evidence>
<evidence type="ECO:0000313" key="9">
    <source>
        <dbReference type="EMBL" id="SFB91050.1"/>
    </source>
</evidence>
<dbReference type="PANTHER" id="PTHR43715:SF1">
    <property type="entry name" value="GDP-MANNOSE 4,6 DEHYDRATASE"/>
    <property type="match status" value="1"/>
</dbReference>
<dbReference type="EMBL" id="FOLL01000002">
    <property type="protein sequence ID" value="SFB91050.1"/>
    <property type="molecule type" value="Genomic_DNA"/>
</dbReference>
<dbReference type="EC" id="4.2.1.47" evidence="4 7"/>
<dbReference type="NCBIfam" id="TIGR01472">
    <property type="entry name" value="gmd"/>
    <property type="match status" value="1"/>
</dbReference>
<comment type="function">
    <text evidence="6 7">Catalyzes the conversion of GDP-D-mannose to GDP-4-dehydro-6-deoxy-D-mannose.</text>
</comment>
<dbReference type="SUPFAM" id="SSF51735">
    <property type="entry name" value="NAD(P)-binding Rossmann-fold domains"/>
    <property type="match status" value="1"/>
</dbReference>
<dbReference type="InterPro" id="IPR016040">
    <property type="entry name" value="NAD(P)-bd_dom"/>
</dbReference>
<dbReference type="FunFam" id="3.40.50.720:FF:000924">
    <property type="entry name" value="GDP-mannose 4,6 dehydratase"/>
    <property type="match status" value="1"/>
</dbReference>
<accession>A0A1I1F1J3</accession>
<dbReference type="Gene3D" id="3.90.25.10">
    <property type="entry name" value="UDP-galactose 4-epimerase, domain 1"/>
    <property type="match status" value="1"/>
</dbReference>
<gene>
    <name evidence="7" type="primary">gmd</name>
    <name evidence="9" type="ORF">SAMN05421747_10247</name>
</gene>
<organism evidence="9 10">
    <name type="scientific">Parapedobacter composti</name>
    <dbReference type="NCBI Taxonomy" id="623281"/>
    <lineage>
        <taxon>Bacteria</taxon>
        <taxon>Pseudomonadati</taxon>
        <taxon>Bacteroidota</taxon>
        <taxon>Sphingobacteriia</taxon>
        <taxon>Sphingobacteriales</taxon>
        <taxon>Sphingobacteriaceae</taxon>
        <taxon>Parapedobacter</taxon>
    </lineage>
</organism>
<comment type="cofactor">
    <cofactor evidence="2 7">
        <name>NADP(+)</name>
        <dbReference type="ChEBI" id="CHEBI:58349"/>
    </cofactor>
</comment>
<evidence type="ECO:0000256" key="5">
    <source>
        <dbReference type="ARBA" id="ARBA00023239"/>
    </source>
</evidence>
<evidence type="ECO:0000259" key="8">
    <source>
        <dbReference type="Pfam" id="PF16363"/>
    </source>
</evidence>
<proteinExistence type="inferred from homology"/>
<evidence type="ECO:0000256" key="7">
    <source>
        <dbReference type="HAMAP-Rule" id="MF_00955"/>
    </source>
</evidence>
<evidence type="ECO:0000313" key="10">
    <source>
        <dbReference type="Proteomes" id="UP000199577"/>
    </source>
</evidence>
<sequence>MSKTALITGITGQDGAYLAEFLLEKGYRVHGLKRRSSLFNTDRIDHLYQDPHDPDRRLTLHYGDLTDATNIIRIVQETQPDEIYNLGAQSHVKVSFDTPEYTANADGLGTLRILEAIRLLGLDRKCRFYQAATSELYGLVQEVPQHERTPFYPRSPYAVAKLYAYWITVNYREAYRMYACNGILFNHESPIRGETFVTRKITRAVARIALGLQDKLYLGNLSAQRDWGHARDYVEAMWLMLQQEAPEDYVVATGVTTTVRDFVRMSFAELGIEVEFSGKGEQEKGVIIDADEQRLTALAIDPATVKFGQTVVTVDPTYYRPTEVDLLIGDATKARQQLGWEPKYDLSALVKDMVLSDLRLMRKEEYLRNGGFGDGYEPHS</sequence>
<dbReference type="GO" id="GO:0070401">
    <property type="term" value="F:NADP+ binding"/>
    <property type="evidence" value="ECO:0007669"/>
    <property type="project" value="UniProtKB-UniRule"/>
</dbReference>
<feature type="domain" description="NAD(P)-binding" evidence="8">
    <location>
        <begin position="6"/>
        <end position="353"/>
    </location>
</feature>
<dbReference type="GO" id="GO:0008446">
    <property type="term" value="F:GDP-mannose 4,6-dehydratase activity"/>
    <property type="evidence" value="ECO:0007669"/>
    <property type="project" value="UniProtKB-UniRule"/>
</dbReference>
<keyword evidence="7" id="KW-0521">NADP</keyword>
<name>A0A1I1F1J3_9SPHI</name>
<comment type="caution">
    <text evidence="7">Lacks conserved residue(s) required for the propagation of feature annotation.</text>
</comment>
<keyword evidence="10" id="KW-1185">Reference proteome</keyword>
<dbReference type="Proteomes" id="UP000199577">
    <property type="component" value="Unassembled WGS sequence"/>
</dbReference>
<evidence type="ECO:0000256" key="3">
    <source>
        <dbReference type="ARBA" id="ARBA00009263"/>
    </source>
</evidence>